<accession>A0A1B7VHA6</accession>
<organism evidence="1 2">
    <name type="scientific">Aphanizomenon flos-aquae LD13</name>
    <dbReference type="NCBI Taxonomy" id="1710894"/>
    <lineage>
        <taxon>Bacteria</taxon>
        <taxon>Bacillati</taxon>
        <taxon>Cyanobacteriota</taxon>
        <taxon>Cyanophyceae</taxon>
        <taxon>Nostocales</taxon>
        <taxon>Aphanizomenonaceae</taxon>
        <taxon>Aphanizomenon</taxon>
    </lineage>
</organism>
<dbReference type="PATRIC" id="fig|1710894.3.peg.3264"/>
<protein>
    <submittedName>
        <fullName evidence="1">Uncharacterized protein</fullName>
    </submittedName>
</protein>
<dbReference type="EMBL" id="LJOY01000115">
    <property type="protein sequence ID" value="OBQ17560.1"/>
    <property type="molecule type" value="Genomic_DNA"/>
</dbReference>
<comment type="caution">
    <text evidence="1">The sequence shown here is derived from an EMBL/GenBank/DDBJ whole genome shotgun (WGS) entry which is preliminary data.</text>
</comment>
<sequence length="125" mass="14166">MGAGVDAANTLRAIVEAYTEYKIVAEEEKTKRRGIEAWEKATIDKIQKNRDILINHLENSFDERAKNFSFLFEKVDQAIEKGDNNQLTLALHSITEIAKSSPFKDFADLKSVTAALDDPDHEWVI</sequence>
<evidence type="ECO:0000313" key="2">
    <source>
        <dbReference type="Proteomes" id="UP000092382"/>
    </source>
</evidence>
<dbReference type="AlphaFoldDB" id="A0A1B7VHA6"/>
<dbReference type="STRING" id="1803587.GCA_001593825_00496"/>
<gene>
    <name evidence="1" type="ORF">AN481_18835</name>
</gene>
<evidence type="ECO:0000313" key="1">
    <source>
        <dbReference type="EMBL" id="OBQ17560.1"/>
    </source>
</evidence>
<dbReference type="Proteomes" id="UP000092382">
    <property type="component" value="Unassembled WGS sequence"/>
</dbReference>
<proteinExistence type="predicted"/>
<name>A0A1B7VHA6_APHFL</name>
<reference evidence="1 2" key="1">
    <citation type="submission" date="2015-09" db="EMBL/GenBank/DDBJ databases">
        <title>Whole genome shotgun sequence assembly of Aphanizomenon flos-aquae UKL13.</title>
        <authorList>
            <person name="Driscoll C."/>
        </authorList>
    </citation>
    <scope>NUCLEOTIDE SEQUENCE [LARGE SCALE GENOMIC DNA]</scope>
    <source>
        <strain evidence="1">MDT13</strain>
    </source>
</reference>